<protein>
    <submittedName>
        <fullName evidence="1">Uncharacterized protein</fullName>
    </submittedName>
</protein>
<organism evidence="1 2">
    <name type="scientific">Klebsiella phage YMC15/11/N53_KPN_BP</name>
    <dbReference type="NCBI Taxonomy" id="2026101"/>
    <lineage>
        <taxon>Viruses</taxon>
        <taxon>Duplodnaviria</taxon>
        <taxon>Heunggongvirae</taxon>
        <taxon>Uroviricota</taxon>
        <taxon>Caudoviricetes</taxon>
        <taxon>Casjensviridae</taxon>
        <taxon>Yonseivirus</taxon>
        <taxon>Yonseivirus N137</taxon>
    </lineage>
</organism>
<sequence length="255" mass="29667">MKKHLMSFGRFDQNRIGKQTIYIFPLPHGPRCIVRVEYDPIEEETSVRIHNTEERSWPDIADFVPDLSEWFGRLYHALFNEPDPRFTRNGKQVVFPAIILDVILHDRTDGNGQDEGSADRLAKRLEDFDLIGAPAPRDTVCALIMCGMLEEEYAVGSTRCDLWWQRSWLQRGLLRSGLCNPYSHPRPPLRELAQAPRQWHWERNGIASDRPDDNWAMIENCFNRSFRAALVVDVWQPWAVNGNALQLIREEDIEV</sequence>
<dbReference type="EMBL" id="MF476924">
    <property type="protein sequence ID" value="ASW27609.1"/>
    <property type="molecule type" value="Genomic_DNA"/>
</dbReference>
<accession>A0A248XD29</accession>
<evidence type="ECO:0000313" key="1">
    <source>
        <dbReference type="EMBL" id="ASW27609.1"/>
    </source>
</evidence>
<evidence type="ECO:0000313" key="2">
    <source>
        <dbReference type="Proteomes" id="UP000223139"/>
    </source>
</evidence>
<name>A0A248XD29_9CAUD</name>
<dbReference type="Proteomes" id="UP000223139">
    <property type="component" value="Segment"/>
</dbReference>
<gene>
    <name evidence="1" type="ORF">KPNN53_068</name>
</gene>
<reference evidence="1 2" key="1">
    <citation type="submission" date="2017-07" db="EMBL/GenBank/DDBJ databases">
        <title>Complete Genome Sequence of the Klebsiella phage YMC15/11/N53_KPN_BP.</title>
        <authorList>
            <person name="Jeon J."/>
            <person name="Yong D."/>
            <person name="Lee K."/>
        </authorList>
    </citation>
    <scope>NUCLEOTIDE SEQUENCE [LARGE SCALE GENOMIC DNA]</scope>
</reference>
<proteinExistence type="predicted"/>